<dbReference type="AlphaFoldDB" id="A0AA38GMS4"/>
<evidence type="ECO:0000256" key="1">
    <source>
        <dbReference type="SAM" id="MobiDB-lite"/>
    </source>
</evidence>
<proteinExistence type="predicted"/>
<comment type="caution">
    <text evidence="2">The sequence shown here is derived from an EMBL/GenBank/DDBJ whole genome shotgun (WGS) entry which is preliminary data.</text>
</comment>
<sequence>MDNAGAEKITEEKGKEKIADSDAPSAGASGVKKYNEDLVTFILGAIGFTNVAGIQDVLVLVNGDTSAAIDLILEEISPNKESSKGE</sequence>
<dbReference type="EMBL" id="JAHRHJ020000002">
    <property type="protein sequence ID" value="KAH9326247.1"/>
    <property type="molecule type" value="Genomic_DNA"/>
</dbReference>
<dbReference type="Proteomes" id="UP000824469">
    <property type="component" value="Unassembled WGS sequence"/>
</dbReference>
<feature type="non-terminal residue" evidence="2">
    <location>
        <position position="86"/>
    </location>
</feature>
<organism evidence="2 3">
    <name type="scientific">Taxus chinensis</name>
    <name type="common">Chinese yew</name>
    <name type="synonym">Taxus wallichiana var. chinensis</name>
    <dbReference type="NCBI Taxonomy" id="29808"/>
    <lineage>
        <taxon>Eukaryota</taxon>
        <taxon>Viridiplantae</taxon>
        <taxon>Streptophyta</taxon>
        <taxon>Embryophyta</taxon>
        <taxon>Tracheophyta</taxon>
        <taxon>Spermatophyta</taxon>
        <taxon>Pinopsida</taxon>
        <taxon>Pinidae</taxon>
        <taxon>Conifers II</taxon>
        <taxon>Cupressales</taxon>
        <taxon>Taxaceae</taxon>
        <taxon>Taxus</taxon>
    </lineage>
</organism>
<evidence type="ECO:0000313" key="2">
    <source>
        <dbReference type="EMBL" id="KAH9326247.1"/>
    </source>
</evidence>
<feature type="compositionally biased region" description="Basic and acidic residues" evidence="1">
    <location>
        <begin position="8"/>
        <end position="20"/>
    </location>
</feature>
<feature type="region of interest" description="Disordered" evidence="1">
    <location>
        <begin position="1"/>
        <end position="30"/>
    </location>
</feature>
<name>A0AA38GMS4_TAXCH</name>
<feature type="compositionally biased region" description="Low complexity" evidence="1">
    <location>
        <begin position="21"/>
        <end position="30"/>
    </location>
</feature>
<accession>A0AA38GMS4</accession>
<gene>
    <name evidence="2" type="ORF">KI387_006425</name>
</gene>
<evidence type="ECO:0000313" key="3">
    <source>
        <dbReference type="Proteomes" id="UP000824469"/>
    </source>
</evidence>
<protein>
    <submittedName>
        <fullName evidence="2">Uncharacterized protein</fullName>
    </submittedName>
</protein>
<reference evidence="2 3" key="1">
    <citation type="journal article" date="2021" name="Nat. Plants">
        <title>The Taxus genome provides insights into paclitaxel biosynthesis.</title>
        <authorList>
            <person name="Xiong X."/>
            <person name="Gou J."/>
            <person name="Liao Q."/>
            <person name="Li Y."/>
            <person name="Zhou Q."/>
            <person name="Bi G."/>
            <person name="Li C."/>
            <person name="Du R."/>
            <person name="Wang X."/>
            <person name="Sun T."/>
            <person name="Guo L."/>
            <person name="Liang H."/>
            <person name="Lu P."/>
            <person name="Wu Y."/>
            <person name="Zhang Z."/>
            <person name="Ro D.K."/>
            <person name="Shang Y."/>
            <person name="Huang S."/>
            <person name="Yan J."/>
        </authorList>
    </citation>
    <scope>NUCLEOTIDE SEQUENCE [LARGE SCALE GENOMIC DNA]</scope>
    <source>
        <strain evidence="2">Ta-2019</strain>
    </source>
</reference>
<keyword evidence="3" id="KW-1185">Reference proteome</keyword>